<protein>
    <submittedName>
        <fullName evidence="2">Predicted transcriptional regulator</fullName>
    </submittedName>
</protein>
<dbReference type="Gene3D" id="1.10.260.40">
    <property type="entry name" value="lambda repressor-like DNA-binding domains"/>
    <property type="match status" value="1"/>
</dbReference>
<evidence type="ECO:0000313" key="3">
    <source>
        <dbReference type="Proteomes" id="UP000095431"/>
    </source>
</evidence>
<evidence type="ECO:0000259" key="1">
    <source>
        <dbReference type="PROSITE" id="PS50943"/>
    </source>
</evidence>
<reference evidence="2 3" key="1">
    <citation type="submission" date="2015-09" db="EMBL/GenBank/DDBJ databases">
        <authorList>
            <consortium name="Pathogen Informatics"/>
        </authorList>
    </citation>
    <scope>NUCLEOTIDE SEQUENCE [LARGE SCALE GENOMIC DNA]</scope>
    <source>
        <strain evidence="2 3">2789STDY5834863</strain>
    </source>
</reference>
<gene>
    <name evidence="2" type="ORF">ERS852478_02145</name>
</gene>
<dbReference type="InterPro" id="IPR001387">
    <property type="entry name" value="Cro/C1-type_HTH"/>
</dbReference>
<dbReference type="SMART" id="SM00530">
    <property type="entry name" value="HTH_XRE"/>
    <property type="match status" value="1"/>
</dbReference>
<feature type="domain" description="HTH cro/C1-type" evidence="1">
    <location>
        <begin position="7"/>
        <end position="62"/>
    </location>
</feature>
<dbReference type="InterPro" id="IPR010982">
    <property type="entry name" value="Lambda_DNA-bd_dom_sf"/>
</dbReference>
<accession>A0A174D6S2</accession>
<name>A0A174D6S2_9FIRM</name>
<dbReference type="GO" id="GO:0003677">
    <property type="term" value="F:DNA binding"/>
    <property type="evidence" value="ECO:0007669"/>
    <property type="project" value="InterPro"/>
</dbReference>
<dbReference type="AlphaFoldDB" id="A0A174D6S2"/>
<dbReference type="GeneID" id="77333056"/>
<evidence type="ECO:0000313" key="2">
    <source>
        <dbReference type="EMBL" id="CUO20927.1"/>
    </source>
</evidence>
<sequence>MTVYMDLENLLKEKNISKNKVCEACNLQRTQLNNYCKNKVTRIDFSILAKLCEYLDCTPNDILKLK</sequence>
<dbReference type="PANTHER" id="PTHR37301">
    <property type="entry name" value="DNA-BINDING PROTEIN-RELATED"/>
    <property type="match status" value="1"/>
</dbReference>
<dbReference type="RefSeq" id="WP_005334884.1">
    <property type="nucleotide sequence ID" value="NZ_BTHH01000017.1"/>
</dbReference>
<organism evidence="2 3">
    <name type="scientific">Blautia wexlerae</name>
    <dbReference type="NCBI Taxonomy" id="418240"/>
    <lineage>
        <taxon>Bacteria</taxon>
        <taxon>Bacillati</taxon>
        <taxon>Bacillota</taxon>
        <taxon>Clostridia</taxon>
        <taxon>Lachnospirales</taxon>
        <taxon>Lachnospiraceae</taxon>
        <taxon>Blautia</taxon>
    </lineage>
</organism>
<dbReference type="Proteomes" id="UP000095431">
    <property type="component" value="Unassembled WGS sequence"/>
</dbReference>
<dbReference type="PROSITE" id="PS50943">
    <property type="entry name" value="HTH_CROC1"/>
    <property type="match status" value="1"/>
</dbReference>
<dbReference type="PANTHER" id="PTHR37301:SF1">
    <property type="entry name" value="DNA-BINDING PROTEIN"/>
    <property type="match status" value="1"/>
</dbReference>
<dbReference type="SUPFAM" id="SSF47413">
    <property type="entry name" value="lambda repressor-like DNA-binding domains"/>
    <property type="match status" value="1"/>
</dbReference>
<proteinExistence type="predicted"/>
<dbReference type="EMBL" id="CYZN01000013">
    <property type="protein sequence ID" value="CUO20927.1"/>
    <property type="molecule type" value="Genomic_DNA"/>
</dbReference>
<dbReference type="Pfam" id="PF13443">
    <property type="entry name" value="HTH_26"/>
    <property type="match status" value="1"/>
</dbReference>